<accession>A0A1I5PDP8</accession>
<dbReference type="SUPFAM" id="SSF52821">
    <property type="entry name" value="Rhodanese/Cell cycle control phosphatase"/>
    <property type="match status" value="1"/>
</dbReference>
<reference evidence="3 4" key="1">
    <citation type="submission" date="2016-10" db="EMBL/GenBank/DDBJ databases">
        <authorList>
            <person name="de Groot N.N."/>
        </authorList>
    </citation>
    <scope>NUCLEOTIDE SEQUENCE [LARGE SCALE GENOMIC DNA]</scope>
    <source>
        <strain evidence="3 4">DSM 15893</strain>
    </source>
</reference>
<proteinExistence type="predicted"/>
<feature type="transmembrane region" description="Helical" evidence="1">
    <location>
        <begin position="12"/>
        <end position="30"/>
    </location>
</feature>
<dbReference type="RefSeq" id="WP_017009547.1">
    <property type="nucleotide sequence ID" value="NZ_FOWR01000012.1"/>
</dbReference>
<dbReference type="Gene3D" id="3.40.250.10">
    <property type="entry name" value="Rhodanese-like domain"/>
    <property type="match status" value="1"/>
</dbReference>
<dbReference type="Proteomes" id="UP000182692">
    <property type="component" value="Unassembled WGS sequence"/>
</dbReference>
<dbReference type="InterPro" id="IPR050229">
    <property type="entry name" value="GlpE_sulfurtransferase"/>
</dbReference>
<dbReference type="PANTHER" id="PTHR43031">
    <property type="entry name" value="FAD-DEPENDENT OXIDOREDUCTASE"/>
    <property type="match status" value="1"/>
</dbReference>
<dbReference type="InterPro" id="IPR001763">
    <property type="entry name" value="Rhodanese-like_dom"/>
</dbReference>
<dbReference type="GO" id="GO:0016740">
    <property type="term" value="F:transferase activity"/>
    <property type="evidence" value="ECO:0007669"/>
    <property type="project" value="UniProtKB-KW"/>
</dbReference>
<dbReference type="STRING" id="1121869.SAMN03084138_01910"/>
<organism evidence="3 4">
    <name type="scientific">Enterovibrio norvegicus DSM 15893</name>
    <dbReference type="NCBI Taxonomy" id="1121869"/>
    <lineage>
        <taxon>Bacteria</taxon>
        <taxon>Pseudomonadati</taxon>
        <taxon>Pseudomonadota</taxon>
        <taxon>Gammaproteobacteria</taxon>
        <taxon>Vibrionales</taxon>
        <taxon>Vibrionaceae</taxon>
        <taxon>Enterovibrio</taxon>
    </lineage>
</organism>
<dbReference type="EMBL" id="FOWR01000012">
    <property type="protein sequence ID" value="SFP32103.1"/>
    <property type="molecule type" value="Genomic_DNA"/>
</dbReference>
<dbReference type="AlphaFoldDB" id="A0A1I5PDP8"/>
<dbReference type="Pfam" id="PF00581">
    <property type="entry name" value="Rhodanese"/>
    <property type="match status" value="1"/>
</dbReference>
<dbReference type="OrthoDB" id="9808735at2"/>
<evidence type="ECO:0000313" key="4">
    <source>
        <dbReference type="Proteomes" id="UP000182692"/>
    </source>
</evidence>
<dbReference type="CDD" id="cd00158">
    <property type="entry name" value="RHOD"/>
    <property type="match status" value="1"/>
</dbReference>
<evidence type="ECO:0000313" key="3">
    <source>
        <dbReference type="EMBL" id="SFP32103.1"/>
    </source>
</evidence>
<evidence type="ECO:0000259" key="2">
    <source>
        <dbReference type="PROSITE" id="PS50206"/>
    </source>
</evidence>
<feature type="domain" description="Rhodanese" evidence="2">
    <location>
        <begin position="50"/>
        <end position="141"/>
    </location>
</feature>
<keyword evidence="1" id="KW-1133">Transmembrane helix</keyword>
<dbReference type="GeneID" id="35871433"/>
<keyword evidence="1" id="KW-0812">Transmembrane</keyword>
<gene>
    <name evidence="3" type="ORF">SAMN03084138_01910</name>
</gene>
<protein>
    <submittedName>
        <fullName evidence="3">Rhodanese-related sulfurtransferase</fullName>
    </submittedName>
</protein>
<keyword evidence="3" id="KW-0808">Transferase</keyword>
<evidence type="ECO:0000256" key="1">
    <source>
        <dbReference type="SAM" id="Phobius"/>
    </source>
</evidence>
<dbReference type="SMART" id="SM00450">
    <property type="entry name" value="RHOD"/>
    <property type="match status" value="1"/>
</dbReference>
<keyword evidence="1" id="KW-0472">Membrane</keyword>
<name>A0A1I5PDP8_9GAMM</name>
<dbReference type="PANTHER" id="PTHR43031:SF18">
    <property type="entry name" value="RHODANESE-RELATED SULFURTRANSFERASES"/>
    <property type="match status" value="1"/>
</dbReference>
<dbReference type="InterPro" id="IPR036873">
    <property type="entry name" value="Rhodanese-like_dom_sf"/>
</dbReference>
<sequence>MQQFIEFVQSEMILSLVWVALVVMLIVSVVKQKTAAYAVVTPNDATVLVNRQNGVFVDIRSRDDYRAGHIAGALHVLAKDIKAESFGEIEKHKSDPIIVVCKSGQTAAESANALVKAGFENVSILKDGLMSWNEANLPLIKHKKKK</sequence>
<dbReference type="PROSITE" id="PS50206">
    <property type="entry name" value="RHODANESE_3"/>
    <property type="match status" value="1"/>
</dbReference>